<dbReference type="AlphaFoldDB" id="A0A1G9BAY0"/>
<dbReference type="OrthoDB" id="4138616at2"/>
<evidence type="ECO:0000313" key="1">
    <source>
        <dbReference type="EMBL" id="SDK36732.1"/>
    </source>
</evidence>
<accession>A0A1G9BAY0</accession>
<keyword evidence="2" id="KW-1185">Reference proteome</keyword>
<reference evidence="1 2" key="1">
    <citation type="submission" date="2016-10" db="EMBL/GenBank/DDBJ databases">
        <authorList>
            <person name="de Groot N.N."/>
        </authorList>
    </citation>
    <scope>NUCLEOTIDE SEQUENCE [LARGE SCALE GENOMIC DNA]</scope>
    <source>
        <strain evidence="1 2">CGMCC 1.5382</strain>
    </source>
</reference>
<dbReference type="Proteomes" id="UP000198701">
    <property type="component" value="Unassembled WGS sequence"/>
</dbReference>
<gene>
    <name evidence="1" type="ORF">SAMN05216282_105122</name>
</gene>
<proteinExistence type="predicted"/>
<protein>
    <submittedName>
        <fullName evidence="1">Uncharacterized protein</fullName>
    </submittedName>
</protein>
<name>A0A1G9BAY0_9MICO</name>
<dbReference type="RefSeq" id="WP_092322643.1">
    <property type="nucleotide sequence ID" value="NZ_FNFU01000005.1"/>
</dbReference>
<evidence type="ECO:0000313" key="2">
    <source>
        <dbReference type="Proteomes" id="UP000198701"/>
    </source>
</evidence>
<dbReference type="EMBL" id="FNFU01000005">
    <property type="protein sequence ID" value="SDK36732.1"/>
    <property type="molecule type" value="Genomic_DNA"/>
</dbReference>
<organism evidence="1 2">
    <name type="scientific">Cryobacterium psychrotolerans</name>
    <dbReference type="NCBI Taxonomy" id="386301"/>
    <lineage>
        <taxon>Bacteria</taxon>
        <taxon>Bacillati</taxon>
        <taxon>Actinomycetota</taxon>
        <taxon>Actinomycetes</taxon>
        <taxon>Micrococcales</taxon>
        <taxon>Microbacteriaceae</taxon>
        <taxon>Cryobacterium</taxon>
    </lineage>
</organism>
<sequence>MDLTCSLSPLVYAELYSLLQDKKPWADTIEDRLVEGGLDLLWLDEASDLYRMHWLSVSEYQPMMCITDEHAHLASWILAALMRKEPSSDFSNELRERIRARYWSDRGVEIGVLPEPLAVTVVAWTLGKVVGDYDIELPVVPAVLPADVDIAKAYIGLVEHIAALPRPTPWPEMLGSATHWRGAGIAESLRPFEPPNLATSIGTLVHQARPHLTQRRFEDISRHWTREDFVARRNALTHVRSTGGVSFADASKQASDHQAIRPTVAGVTQFVCQQVAAELADPANRPPWGTKWTSLQSEITVW</sequence>
<dbReference type="STRING" id="386301.SAMN05216282_105122"/>